<sequence>MKGLKLVVIVLVLVAIGGGLWWYWRYSTLYPSTQDAYVQAHVVTVTAEVTGKVTAVHVTENQRVTAGDPLFDLDDTVYKNAVTQAQAQVEAASEAMGSYTKQIEAASALLESATIANDAAQSQLGRVQRLFNDGSAAQASLDQARSAAAQTESGLRAAQAQQAQARAALVANRDTLVSAQAALQTAQLNLDRTKVTSPVDGWVSNITLREGTVVTAYAPLFSMVDNGEWWVDANFKETDLPRITEGQPVTITIDMLPGTTLTGKVGSIGRGSGSTFALLPAENASGNWVKVTQRFPVRIELGSTDPGLRVGASTSVRVDTTGSTN</sequence>
<feature type="domain" description="Multidrug resistance protein MdtA-like barrel-sandwich hybrid" evidence="6">
    <location>
        <begin position="42"/>
        <end position="221"/>
    </location>
</feature>
<evidence type="ECO:0000256" key="5">
    <source>
        <dbReference type="SAM" id="Phobius"/>
    </source>
</evidence>
<dbReference type="PANTHER" id="PTHR30386:SF26">
    <property type="entry name" value="TRANSPORT PROTEIN COMB"/>
    <property type="match status" value="1"/>
</dbReference>
<dbReference type="Pfam" id="PF25990">
    <property type="entry name" value="Beta-barrel_YknX"/>
    <property type="match status" value="1"/>
</dbReference>
<evidence type="ECO:0000313" key="9">
    <source>
        <dbReference type="Proteomes" id="UP000185622"/>
    </source>
</evidence>
<evidence type="ECO:0000313" key="8">
    <source>
        <dbReference type="EMBL" id="AQS50222.1"/>
    </source>
</evidence>
<keyword evidence="9" id="KW-1185">Reference proteome</keyword>
<keyword evidence="2 5" id="KW-0812">Transmembrane</keyword>
<dbReference type="Pfam" id="PF25917">
    <property type="entry name" value="BSH_RND"/>
    <property type="match status" value="1"/>
</dbReference>
<reference evidence="8 9" key="1">
    <citation type="submission" date="2017-01" db="EMBL/GenBank/DDBJ databases">
        <title>The complete genome sequence of a sulfur-oxidizing marine bacterium Thioclava sp. 25B10_4T.</title>
        <authorList>
            <person name="Liu Y."/>
            <person name="Lai Q."/>
            <person name="Shao Z."/>
        </authorList>
    </citation>
    <scope>NUCLEOTIDE SEQUENCE [LARGE SCALE GENOMIC DNA]</scope>
    <source>
        <strain evidence="8 9">25B10_4</strain>
        <plasmid evidence="8 9">unnamed2</plasmid>
    </source>
</reference>
<keyword evidence="8" id="KW-0614">Plasmid</keyword>
<dbReference type="EMBL" id="CP019439">
    <property type="protein sequence ID" value="AQS50222.1"/>
    <property type="molecule type" value="Genomic_DNA"/>
</dbReference>
<comment type="subcellular location">
    <subcellularLocation>
        <location evidence="1">Membrane</location>
        <topology evidence="1">Single-pass membrane protein</topology>
    </subcellularLocation>
</comment>
<accession>A0ABM6IMU8</accession>
<evidence type="ECO:0000256" key="3">
    <source>
        <dbReference type="ARBA" id="ARBA00022989"/>
    </source>
</evidence>
<dbReference type="InterPro" id="IPR058625">
    <property type="entry name" value="MdtA-like_BSH"/>
</dbReference>
<dbReference type="PANTHER" id="PTHR30386">
    <property type="entry name" value="MEMBRANE FUSION SUBUNIT OF EMRAB-TOLC MULTIDRUG EFFLUX PUMP"/>
    <property type="match status" value="1"/>
</dbReference>
<name>A0ABM6IMU8_9RHOB</name>
<dbReference type="Proteomes" id="UP000185622">
    <property type="component" value="Plasmid unnamed2"/>
</dbReference>
<dbReference type="Gene3D" id="2.40.30.170">
    <property type="match status" value="1"/>
</dbReference>
<dbReference type="RefSeq" id="WP_075777356.1">
    <property type="nucleotide sequence ID" value="NZ_CP019439.1"/>
</dbReference>
<gene>
    <name evidence="8" type="ORF">BMG03_20140</name>
</gene>
<proteinExistence type="predicted"/>
<protein>
    <submittedName>
        <fullName evidence="8">Uncharacterized protein</fullName>
    </submittedName>
</protein>
<feature type="domain" description="YknX-like beta-barrel" evidence="7">
    <location>
        <begin position="231"/>
        <end position="318"/>
    </location>
</feature>
<evidence type="ECO:0000256" key="1">
    <source>
        <dbReference type="ARBA" id="ARBA00004167"/>
    </source>
</evidence>
<dbReference type="InterPro" id="IPR050739">
    <property type="entry name" value="MFP"/>
</dbReference>
<evidence type="ECO:0000259" key="7">
    <source>
        <dbReference type="Pfam" id="PF25990"/>
    </source>
</evidence>
<keyword evidence="4 5" id="KW-0472">Membrane</keyword>
<keyword evidence="3 5" id="KW-1133">Transmembrane helix</keyword>
<evidence type="ECO:0000256" key="4">
    <source>
        <dbReference type="ARBA" id="ARBA00023136"/>
    </source>
</evidence>
<geneLocation type="plasmid" evidence="8 9">
    <name>unnamed2</name>
</geneLocation>
<feature type="transmembrane region" description="Helical" evidence="5">
    <location>
        <begin position="7"/>
        <end position="24"/>
    </location>
</feature>
<dbReference type="SUPFAM" id="SSF111369">
    <property type="entry name" value="HlyD-like secretion proteins"/>
    <property type="match status" value="1"/>
</dbReference>
<evidence type="ECO:0000256" key="2">
    <source>
        <dbReference type="ARBA" id="ARBA00022692"/>
    </source>
</evidence>
<dbReference type="InterPro" id="IPR058636">
    <property type="entry name" value="Beta-barrel_YknX"/>
</dbReference>
<organism evidence="8 9">
    <name type="scientific">Thioclava nitratireducens</name>
    <dbReference type="NCBI Taxonomy" id="1915078"/>
    <lineage>
        <taxon>Bacteria</taxon>
        <taxon>Pseudomonadati</taxon>
        <taxon>Pseudomonadota</taxon>
        <taxon>Alphaproteobacteria</taxon>
        <taxon>Rhodobacterales</taxon>
        <taxon>Paracoccaceae</taxon>
        <taxon>Thioclava</taxon>
    </lineage>
</organism>
<dbReference type="Gene3D" id="1.10.287.470">
    <property type="entry name" value="Helix hairpin bin"/>
    <property type="match status" value="1"/>
</dbReference>
<evidence type="ECO:0000259" key="6">
    <source>
        <dbReference type="Pfam" id="PF25917"/>
    </source>
</evidence>
<dbReference type="Gene3D" id="2.40.50.100">
    <property type="match status" value="1"/>
</dbReference>